<evidence type="ECO:0000313" key="2">
    <source>
        <dbReference type="Proteomes" id="UP000186769"/>
    </source>
</evidence>
<dbReference type="Proteomes" id="UP000186769">
    <property type="component" value="Unassembled WGS sequence"/>
</dbReference>
<dbReference type="EMBL" id="MSKW01000001">
    <property type="protein sequence ID" value="OLO79948.1"/>
    <property type="molecule type" value="Genomic_DNA"/>
</dbReference>
<reference evidence="1 2" key="1">
    <citation type="submission" date="2016-12" db="EMBL/GenBank/DDBJ databases">
        <title>Genomic comparison of strains in the 'Actinomyces naeslundii' group.</title>
        <authorList>
            <person name="Mughal S.R."/>
            <person name="Do T."/>
            <person name="Gilbert S.C."/>
            <person name="Witherden E.A."/>
            <person name="Didelot X."/>
            <person name="Beighton D."/>
        </authorList>
    </citation>
    <scope>NUCLEOTIDE SEQUENCE [LARGE SCALE GENOMIC DNA]</scope>
    <source>
        <strain evidence="1 2">G53E</strain>
    </source>
</reference>
<proteinExistence type="predicted"/>
<gene>
    <name evidence="1" type="ORF">BKH15_00275</name>
</gene>
<evidence type="ECO:0000313" key="1">
    <source>
        <dbReference type="EMBL" id="OLO79948.1"/>
    </source>
</evidence>
<sequence>MLSCDVVHQAAGQAGEGQPEVGCQAGIATCVGQQARCCGPLQWPIVTLPYRAVASCCISRVLASAIIRSIFRQDDSAVFINEWID</sequence>
<dbReference type="AlphaFoldDB" id="A0A1Q8XHY1"/>
<protein>
    <submittedName>
        <fullName evidence="1">Uncharacterized protein</fullName>
    </submittedName>
</protein>
<comment type="caution">
    <text evidence="1">The sequence shown here is derived from an EMBL/GenBank/DDBJ whole genome shotgun (WGS) entry which is preliminary data.</text>
</comment>
<name>A0A1Q8XHY1_9ACTO</name>
<organism evidence="1 2">
    <name type="scientific">Actinomyces oris</name>
    <dbReference type="NCBI Taxonomy" id="544580"/>
    <lineage>
        <taxon>Bacteria</taxon>
        <taxon>Bacillati</taxon>
        <taxon>Actinomycetota</taxon>
        <taxon>Actinomycetes</taxon>
        <taxon>Actinomycetales</taxon>
        <taxon>Actinomycetaceae</taxon>
        <taxon>Actinomyces</taxon>
    </lineage>
</organism>
<accession>A0A1Q8XHY1</accession>